<reference evidence="1 2" key="1">
    <citation type="submission" date="2016-08" db="EMBL/GenBank/DDBJ databases">
        <title>Characterization and recognition of Brachyspira hampsonii sp. nov., a novel intestinal spirochete that is pathogenic to pigs.</title>
        <authorList>
            <person name="Mirajkar N."/>
            <person name="La T."/>
            <person name="Phillips N."/>
            <person name="Hampson D."/>
            <person name="Gebhart C."/>
        </authorList>
    </citation>
    <scope>NUCLEOTIDE SEQUENCE [LARGE SCALE GENOMIC DNA]</scope>
    <source>
        <strain evidence="1 2">P280/1</strain>
    </source>
</reference>
<dbReference type="Proteomes" id="UP000095247">
    <property type="component" value="Unassembled WGS sequence"/>
</dbReference>
<dbReference type="PROSITE" id="PS51257">
    <property type="entry name" value="PROKAR_LIPOPROTEIN"/>
    <property type="match status" value="1"/>
</dbReference>
<sequence>MKILFITIISVLAIGCKDNITRPIEYIVETGSDWTSRANVRANEKINFGPIYTVNDKHVYVTSAKIIQVNKTTSVTNDIPSVTEKDERGYITSITPLESQLSGSIAYIIFTYKNILVSSLEEYSYSYNGKIYINTWFEIDNKNMKLDEIVIVKEIKVTRNVYDSQGQYINTISSTFSGEKTFEVIESPSTSGKICIMLNPSYLNFQNKDGKYYYAPYPNNINYEDININIVYNIIH</sequence>
<proteinExistence type="predicted"/>
<gene>
    <name evidence="1" type="ORF">BFL38_09695</name>
</gene>
<dbReference type="RefSeq" id="WP_069725210.1">
    <property type="nucleotide sequence ID" value="NZ_MDCO01000001.1"/>
</dbReference>
<accession>A0A1E5NHU3</accession>
<name>A0A1E5NHU3_9SPIR</name>
<comment type="caution">
    <text evidence="1">The sequence shown here is derived from an EMBL/GenBank/DDBJ whole genome shotgun (WGS) entry which is preliminary data.</text>
</comment>
<evidence type="ECO:0000313" key="1">
    <source>
        <dbReference type="EMBL" id="OEJ15730.1"/>
    </source>
</evidence>
<dbReference type="AlphaFoldDB" id="A0A1E5NHU3"/>
<dbReference type="EMBL" id="MDCO01000001">
    <property type="protein sequence ID" value="OEJ15730.1"/>
    <property type="molecule type" value="Genomic_DNA"/>
</dbReference>
<organism evidence="1 2">
    <name type="scientific">Brachyspira hampsonii</name>
    <dbReference type="NCBI Taxonomy" id="1287055"/>
    <lineage>
        <taxon>Bacteria</taxon>
        <taxon>Pseudomonadati</taxon>
        <taxon>Spirochaetota</taxon>
        <taxon>Spirochaetia</taxon>
        <taxon>Brachyspirales</taxon>
        <taxon>Brachyspiraceae</taxon>
        <taxon>Brachyspira</taxon>
    </lineage>
</organism>
<protein>
    <submittedName>
        <fullName evidence="1">Uncharacterized protein</fullName>
    </submittedName>
</protein>
<evidence type="ECO:0000313" key="2">
    <source>
        <dbReference type="Proteomes" id="UP000095247"/>
    </source>
</evidence>